<dbReference type="AlphaFoldDB" id="A0A7J9ETC8"/>
<sequence>MGMVQIKCLFGLLQLRFIIGVPFILASWKVTRKDK</sequence>
<name>A0A7J9ETC8_9ROSI</name>
<protein>
    <submittedName>
        <fullName evidence="1">Uncharacterized protein</fullName>
    </submittedName>
</protein>
<evidence type="ECO:0000313" key="2">
    <source>
        <dbReference type="Proteomes" id="UP000593568"/>
    </source>
</evidence>
<gene>
    <name evidence="1" type="ORF">Gotri_011319</name>
</gene>
<dbReference type="Proteomes" id="UP000593568">
    <property type="component" value="Unassembled WGS sequence"/>
</dbReference>
<evidence type="ECO:0000313" key="1">
    <source>
        <dbReference type="EMBL" id="MBA0776312.1"/>
    </source>
</evidence>
<organism evidence="1 2">
    <name type="scientific">Gossypium trilobum</name>
    <dbReference type="NCBI Taxonomy" id="34281"/>
    <lineage>
        <taxon>Eukaryota</taxon>
        <taxon>Viridiplantae</taxon>
        <taxon>Streptophyta</taxon>
        <taxon>Embryophyta</taxon>
        <taxon>Tracheophyta</taxon>
        <taxon>Spermatophyta</taxon>
        <taxon>Magnoliopsida</taxon>
        <taxon>eudicotyledons</taxon>
        <taxon>Gunneridae</taxon>
        <taxon>Pentapetalae</taxon>
        <taxon>rosids</taxon>
        <taxon>malvids</taxon>
        <taxon>Malvales</taxon>
        <taxon>Malvaceae</taxon>
        <taxon>Malvoideae</taxon>
        <taxon>Gossypium</taxon>
    </lineage>
</organism>
<proteinExistence type="predicted"/>
<comment type="caution">
    <text evidence="1">The sequence shown here is derived from an EMBL/GenBank/DDBJ whole genome shotgun (WGS) entry which is preliminary data.</text>
</comment>
<accession>A0A7J9ETC8</accession>
<dbReference type="EMBL" id="JABEZW010000009">
    <property type="protein sequence ID" value="MBA0776312.1"/>
    <property type="molecule type" value="Genomic_DNA"/>
</dbReference>
<reference evidence="1 2" key="1">
    <citation type="journal article" date="2019" name="Genome Biol. Evol.">
        <title>Insights into the evolution of the New World diploid cottons (Gossypium, subgenus Houzingenia) based on genome sequencing.</title>
        <authorList>
            <person name="Grover C.E."/>
            <person name="Arick M.A. 2nd"/>
            <person name="Thrash A."/>
            <person name="Conover J.L."/>
            <person name="Sanders W.S."/>
            <person name="Peterson D.G."/>
            <person name="Frelichowski J.E."/>
            <person name="Scheffler J.A."/>
            <person name="Scheffler B.E."/>
            <person name="Wendel J.F."/>
        </authorList>
    </citation>
    <scope>NUCLEOTIDE SEQUENCE [LARGE SCALE GENOMIC DNA]</scope>
    <source>
        <strain evidence="1">8</strain>
        <tissue evidence="1">Leaf</tissue>
    </source>
</reference>
<keyword evidence="2" id="KW-1185">Reference proteome</keyword>